<dbReference type="RefSeq" id="WP_153483845.1">
    <property type="nucleotide sequence ID" value="NZ_VWNA01000001.1"/>
</dbReference>
<comment type="caution">
    <text evidence="2">The sequence shown here is derived from an EMBL/GenBank/DDBJ whole genome shotgun (WGS) entry which is preliminary data.</text>
</comment>
<sequence>MPVLQSGHAVKAHMSSEDRFWLRERLSPDGNLFYEKDTAKTGVGQMWEASGNQAASLPGQGAPVVLSVFTGSNGADRAITAPDKEAYYKPMLDSVMPVWKKNNIKFVYSQVNTARSGKNIEKALLAGYSSPGIGEVSGKMKDLNDVVAGRFAYAGEHTSPGFFGYMEGALQSGLNAVLRLAKMPIVGQRPLSHDV</sequence>
<protein>
    <submittedName>
        <fullName evidence="2">FAD-dependent oxidoreductase</fullName>
    </submittedName>
</protein>
<dbReference type="AlphaFoldDB" id="A0A6A7Y5M3"/>
<dbReference type="SUPFAM" id="SSF51905">
    <property type="entry name" value="FAD/NAD(P)-binding domain"/>
    <property type="match status" value="1"/>
</dbReference>
<dbReference type="Proteomes" id="UP000332515">
    <property type="component" value="Unassembled WGS sequence"/>
</dbReference>
<keyword evidence="3" id="KW-1185">Reference proteome</keyword>
<evidence type="ECO:0000313" key="2">
    <source>
        <dbReference type="EMBL" id="MQT14005.1"/>
    </source>
</evidence>
<dbReference type="Pfam" id="PF01593">
    <property type="entry name" value="Amino_oxidase"/>
    <property type="match status" value="1"/>
</dbReference>
<feature type="domain" description="Amine oxidase" evidence="1">
    <location>
        <begin position="4"/>
        <end position="177"/>
    </location>
</feature>
<proteinExistence type="predicted"/>
<dbReference type="Gene3D" id="3.50.50.60">
    <property type="entry name" value="FAD/NAD(P)-binding domain"/>
    <property type="match status" value="1"/>
</dbReference>
<evidence type="ECO:0000313" key="3">
    <source>
        <dbReference type="Proteomes" id="UP000332515"/>
    </source>
</evidence>
<gene>
    <name evidence="2" type="ORF">F0357_15415</name>
</gene>
<dbReference type="EMBL" id="VWNA01000001">
    <property type="protein sequence ID" value="MQT14005.1"/>
    <property type="molecule type" value="Genomic_DNA"/>
</dbReference>
<accession>A0A6A7Y5M3</accession>
<name>A0A6A7Y5M3_9HYPH</name>
<reference evidence="2 3" key="1">
    <citation type="submission" date="2019-09" db="EMBL/GenBank/DDBJ databases">
        <title>Segnochrobactrum spirostomi gen. nov., sp. nov., isolated from the ciliate Spirostomum cf. yagiui and description of a novel family, Segnochrobactraceae fam. nov. within the order Rhizobiales of the class Alphaproteobacteria.</title>
        <authorList>
            <person name="Akter S."/>
            <person name="Shazib S.U.A."/>
            <person name="Shin M.K."/>
        </authorList>
    </citation>
    <scope>NUCLEOTIDE SEQUENCE [LARGE SCALE GENOMIC DNA]</scope>
    <source>
        <strain evidence="2 3">Sp-1</strain>
    </source>
</reference>
<evidence type="ECO:0000259" key="1">
    <source>
        <dbReference type="Pfam" id="PF01593"/>
    </source>
</evidence>
<dbReference type="GO" id="GO:0016491">
    <property type="term" value="F:oxidoreductase activity"/>
    <property type="evidence" value="ECO:0007669"/>
    <property type="project" value="InterPro"/>
</dbReference>
<organism evidence="2 3">
    <name type="scientific">Segnochrobactrum spirostomi</name>
    <dbReference type="NCBI Taxonomy" id="2608987"/>
    <lineage>
        <taxon>Bacteria</taxon>
        <taxon>Pseudomonadati</taxon>
        <taxon>Pseudomonadota</taxon>
        <taxon>Alphaproteobacteria</taxon>
        <taxon>Hyphomicrobiales</taxon>
        <taxon>Segnochrobactraceae</taxon>
        <taxon>Segnochrobactrum</taxon>
    </lineage>
</organism>
<dbReference type="InterPro" id="IPR036188">
    <property type="entry name" value="FAD/NAD-bd_sf"/>
</dbReference>
<dbReference type="InterPro" id="IPR002937">
    <property type="entry name" value="Amino_oxidase"/>
</dbReference>